<dbReference type="InterPro" id="IPR038223">
    <property type="entry name" value="DMP12_sf"/>
</dbReference>
<gene>
    <name evidence="1" type="ORF">AO370_1684</name>
</gene>
<sequence length="40" mass="4634">MQNIINAINSKYIKIDQTVSKILFILDYAIANQKSVVFYL</sequence>
<protein>
    <submittedName>
        <fullName evidence="1">Uncharacterized protein</fullName>
    </submittedName>
</protein>
<dbReference type="EMBL" id="LXHQ01000045">
    <property type="protein sequence ID" value="OAV23411.1"/>
    <property type="molecule type" value="Genomic_DNA"/>
</dbReference>
<accession>A0AB36DM99</accession>
<dbReference type="Gene3D" id="3.40.1760.20">
    <property type="match status" value="1"/>
</dbReference>
<dbReference type="Proteomes" id="UP000078295">
    <property type="component" value="Unassembled WGS sequence"/>
</dbReference>
<proteinExistence type="predicted"/>
<reference evidence="1 2" key="1">
    <citation type="journal article" date="2016" name="Genome Biol. Evol.">
        <title>Comparative Genomic Analyses of the Moraxella catarrhalis Serosensitive and Seroresistant Lineages Demonstrate Their Independent Evolution.</title>
        <authorList>
            <person name="Earl J.P."/>
            <person name="de Vries S.P."/>
            <person name="Ahmed A."/>
            <person name="Powell E."/>
            <person name="Schultz M.P."/>
            <person name="Hermans P.W."/>
            <person name="Hill D.J."/>
            <person name="Zhou Z."/>
            <person name="Constantinidou C.I."/>
            <person name="Hu F.Z."/>
            <person name="Bootsma H.J."/>
            <person name="Ehrlich G.D."/>
        </authorList>
    </citation>
    <scope>NUCLEOTIDE SEQUENCE [LARGE SCALE GENOMIC DNA]</scope>
    <source>
        <strain evidence="1 2">F23</strain>
    </source>
</reference>
<name>A0AB36DM99_MORCA</name>
<evidence type="ECO:0000313" key="1">
    <source>
        <dbReference type="EMBL" id="OAV23411.1"/>
    </source>
</evidence>
<dbReference type="AlphaFoldDB" id="A0AB36DM99"/>
<comment type="caution">
    <text evidence="1">The sequence shown here is derived from an EMBL/GenBank/DDBJ whole genome shotgun (WGS) entry which is preliminary data.</text>
</comment>
<evidence type="ECO:0000313" key="2">
    <source>
        <dbReference type="Proteomes" id="UP000078295"/>
    </source>
</evidence>
<organism evidence="1 2">
    <name type="scientific">Moraxella catarrhalis</name>
    <name type="common">Branhamella catarrhalis</name>
    <dbReference type="NCBI Taxonomy" id="480"/>
    <lineage>
        <taxon>Bacteria</taxon>
        <taxon>Pseudomonadati</taxon>
        <taxon>Pseudomonadota</taxon>
        <taxon>Gammaproteobacteria</taxon>
        <taxon>Moraxellales</taxon>
        <taxon>Moraxellaceae</taxon>
        <taxon>Moraxella</taxon>
    </lineage>
</organism>